<reference evidence="2 3" key="1">
    <citation type="journal article" date="2018" name="Mol. Biol. Evol.">
        <title>Broad Genomic Sampling Reveals a Smut Pathogenic Ancestry of the Fungal Clade Ustilaginomycotina.</title>
        <authorList>
            <person name="Kijpornyongpan T."/>
            <person name="Mondo S.J."/>
            <person name="Barry K."/>
            <person name="Sandor L."/>
            <person name="Lee J."/>
            <person name="Lipzen A."/>
            <person name="Pangilinan J."/>
            <person name="LaButti K."/>
            <person name="Hainaut M."/>
            <person name="Henrissat B."/>
            <person name="Grigoriev I.V."/>
            <person name="Spatafora J.W."/>
            <person name="Aime M.C."/>
        </authorList>
    </citation>
    <scope>NUCLEOTIDE SEQUENCE [LARGE SCALE GENOMIC DNA]</scope>
    <source>
        <strain evidence="2 3">MCA 3645</strain>
    </source>
</reference>
<feature type="compositionally biased region" description="Acidic residues" evidence="1">
    <location>
        <begin position="326"/>
        <end position="355"/>
    </location>
</feature>
<organism evidence="2 3">
    <name type="scientific">Testicularia cyperi</name>
    <dbReference type="NCBI Taxonomy" id="1882483"/>
    <lineage>
        <taxon>Eukaryota</taxon>
        <taxon>Fungi</taxon>
        <taxon>Dikarya</taxon>
        <taxon>Basidiomycota</taxon>
        <taxon>Ustilaginomycotina</taxon>
        <taxon>Ustilaginomycetes</taxon>
        <taxon>Ustilaginales</taxon>
        <taxon>Anthracoideaceae</taxon>
        <taxon>Testicularia</taxon>
    </lineage>
</organism>
<feature type="region of interest" description="Disordered" evidence="1">
    <location>
        <begin position="1"/>
        <end position="61"/>
    </location>
</feature>
<dbReference type="PANTHER" id="PTHR13271:SF34">
    <property type="entry name" value="N-LYSINE METHYLTRANSFERASE SETD6"/>
    <property type="match status" value="1"/>
</dbReference>
<dbReference type="OrthoDB" id="441812at2759"/>
<protein>
    <submittedName>
        <fullName evidence="2">SET domain-containing protein</fullName>
    </submittedName>
</protein>
<dbReference type="InParanoid" id="A0A317XXI6"/>
<evidence type="ECO:0000313" key="3">
    <source>
        <dbReference type="Proteomes" id="UP000246740"/>
    </source>
</evidence>
<gene>
    <name evidence="2" type="ORF">BCV70DRAFT_154603</name>
</gene>
<proteinExistence type="predicted"/>
<dbReference type="AlphaFoldDB" id="A0A317XXI6"/>
<dbReference type="InterPro" id="IPR050600">
    <property type="entry name" value="SETD3_SETD6_MTase"/>
</dbReference>
<dbReference type="GO" id="GO:0016279">
    <property type="term" value="F:protein-lysine N-methyltransferase activity"/>
    <property type="evidence" value="ECO:0007669"/>
    <property type="project" value="TreeGrafter"/>
</dbReference>
<name>A0A317XXI6_9BASI</name>
<feature type="region of interest" description="Disordered" evidence="1">
    <location>
        <begin position="322"/>
        <end position="404"/>
    </location>
</feature>
<keyword evidence="3" id="KW-1185">Reference proteome</keyword>
<evidence type="ECO:0000256" key="1">
    <source>
        <dbReference type="SAM" id="MobiDB-lite"/>
    </source>
</evidence>
<dbReference type="STRING" id="1882483.A0A317XXI6"/>
<dbReference type="InterPro" id="IPR046341">
    <property type="entry name" value="SET_dom_sf"/>
</dbReference>
<sequence>MTAGASPEAVGSDPPLRKRRRTERYSASSGRSSPSLSNNPAASSSAASDTPATSVESAGEQPAQLQHFLDWTAAQGVTIDSRLDLRVDGDSIAWNISVHAGTDLPGDEVVVTIPKTAVISRKTSALAPQLRGKWLSYSPETVGLELALCLLYERCLGAKSKFEPFISVLPRLPVQLPMLREDTEDGNWRWIRGTETDRIDRRARYSFLAASFLPPTWPWDHDYGMSRTKALDYFYTIGIPVLKQSGLFSRAQRQHLDGLESAFLTAYTHVSSRDFIVDTHHGVGLVPVADLFNHTEDHNIQFESDQDVCEYCGVAFLTGHSQNECQDPDDEEHEDENFAQSEDEDELEDDDEDDVVMAKESASKMAANVQTSPASGSQSDGANNTDDNASTVDSEAESGPDTLDMRTRSLIRSGQEIYNTYGPLPNALLLTRYGFCLDTETDVERYTIDVRFPEERRAFLSSLSELAPQSDQLQDIFRDILADNFKLKTKPTAGGDEEVDDEDDDADAIEEYGSDLIDERNGLDTLYAVDDIFVSMRSQLGRLETTLCPLYRAKTLDEDLIDRDKVNPLFFDHRGRPSTVLFGLVFLIQHRLASGKLTASQDYISLFDKQAFHHTLESIIRLQTARLDQLFISRRVEQAMELLHSISNGVPYIVKACISHAYQEHAALRAGLGQLQDLLSMQVSA</sequence>
<feature type="compositionally biased region" description="Polar residues" evidence="1">
    <location>
        <begin position="368"/>
        <end position="393"/>
    </location>
</feature>
<dbReference type="Gene3D" id="3.90.1410.10">
    <property type="entry name" value="set domain protein methyltransferase, domain 1"/>
    <property type="match status" value="1"/>
</dbReference>
<feature type="compositionally biased region" description="Low complexity" evidence="1">
    <location>
        <begin position="26"/>
        <end position="54"/>
    </location>
</feature>
<dbReference type="EMBL" id="KZ819188">
    <property type="protein sequence ID" value="PWZ03007.1"/>
    <property type="molecule type" value="Genomic_DNA"/>
</dbReference>
<dbReference type="PANTHER" id="PTHR13271">
    <property type="entry name" value="UNCHARACTERIZED PUTATIVE METHYLTRANSFERASE"/>
    <property type="match status" value="1"/>
</dbReference>
<dbReference type="CDD" id="cd10527">
    <property type="entry name" value="SET_LSMT"/>
    <property type="match status" value="1"/>
</dbReference>
<accession>A0A317XXI6</accession>
<evidence type="ECO:0000313" key="2">
    <source>
        <dbReference type="EMBL" id="PWZ03007.1"/>
    </source>
</evidence>
<dbReference type="SUPFAM" id="SSF82199">
    <property type="entry name" value="SET domain"/>
    <property type="match status" value="2"/>
</dbReference>
<dbReference type="Proteomes" id="UP000246740">
    <property type="component" value="Unassembled WGS sequence"/>
</dbReference>
<dbReference type="GO" id="GO:0005634">
    <property type="term" value="C:nucleus"/>
    <property type="evidence" value="ECO:0007669"/>
    <property type="project" value="TreeGrafter"/>
</dbReference>